<organism evidence="1 2">
    <name type="scientific">Sediminitomix flava</name>
    <dbReference type="NCBI Taxonomy" id="379075"/>
    <lineage>
        <taxon>Bacteria</taxon>
        <taxon>Pseudomonadati</taxon>
        <taxon>Bacteroidota</taxon>
        <taxon>Cytophagia</taxon>
        <taxon>Cytophagales</taxon>
        <taxon>Flammeovirgaceae</taxon>
        <taxon>Sediminitomix</taxon>
    </lineage>
</organism>
<proteinExistence type="predicted"/>
<comment type="caution">
    <text evidence="1">The sequence shown here is derived from an EMBL/GenBank/DDBJ whole genome shotgun (WGS) entry which is preliminary data.</text>
</comment>
<evidence type="ECO:0000313" key="1">
    <source>
        <dbReference type="EMBL" id="PWJ38657.1"/>
    </source>
</evidence>
<reference evidence="1 2" key="1">
    <citation type="submission" date="2018-03" db="EMBL/GenBank/DDBJ databases">
        <title>Genomic Encyclopedia of Archaeal and Bacterial Type Strains, Phase II (KMG-II): from individual species to whole genera.</title>
        <authorList>
            <person name="Goeker M."/>
        </authorList>
    </citation>
    <scope>NUCLEOTIDE SEQUENCE [LARGE SCALE GENOMIC DNA]</scope>
    <source>
        <strain evidence="1 2">DSM 28229</strain>
    </source>
</reference>
<dbReference type="Proteomes" id="UP000245535">
    <property type="component" value="Unassembled WGS sequence"/>
</dbReference>
<sequence>MEFKLWLEFEEVDPNNWDVENEFANIHVTLSDGRDYGINVWTYKFLETSLKHDMESGENLKGLYQIPPDLFVKELTRDCIERTISELLEKGDLENILNPTVINNKK</sequence>
<dbReference type="RefSeq" id="WP_109621929.1">
    <property type="nucleotide sequence ID" value="NZ_QGDO01000007.1"/>
</dbReference>
<dbReference type="AlphaFoldDB" id="A0A315Z5V9"/>
<name>A0A315Z5V9_SEDFL</name>
<dbReference type="EMBL" id="QGDO01000007">
    <property type="protein sequence ID" value="PWJ38657.1"/>
    <property type="molecule type" value="Genomic_DNA"/>
</dbReference>
<dbReference type="OrthoDB" id="678165at2"/>
<evidence type="ECO:0008006" key="3">
    <source>
        <dbReference type="Google" id="ProtNLM"/>
    </source>
</evidence>
<keyword evidence="2" id="KW-1185">Reference proteome</keyword>
<gene>
    <name evidence="1" type="ORF">BC781_107248</name>
</gene>
<evidence type="ECO:0000313" key="2">
    <source>
        <dbReference type="Proteomes" id="UP000245535"/>
    </source>
</evidence>
<accession>A0A315Z5V9</accession>
<protein>
    <recommendedName>
        <fullName evidence="3">Immunity protein 8 of polymorphic toxin system</fullName>
    </recommendedName>
</protein>